<name>A0AB72ZIC9_YERPE</name>
<dbReference type="AlphaFoldDB" id="A0AB72ZIC9"/>
<proteinExistence type="predicted"/>
<dbReference type="Proteomes" id="UP000003231">
    <property type="component" value="Unassembled WGS sequence"/>
</dbReference>
<reference evidence="1 2" key="1">
    <citation type="submission" date="2012-05" db="EMBL/GenBank/DDBJ databases">
        <title>Genome sequence of Yersinia Pestis PY-08.</title>
        <authorList>
            <person name="Santana-Cruz I."/>
            <person name="Sengamalay N."/>
            <person name="McCracken C."/>
            <person name="Daugherty S.C."/>
            <person name="Maroo A."/>
            <person name="Vara P.G."/>
            <person name="Tallon L.J."/>
            <person name="Sadzewicz L."/>
            <person name="Vinetz J.M."/>
            <person name="Cespedes Zambrano M.J."/>
            <person name="Fraser-Liggett C.M."/>
            <person name="Tettelin H."/>
        </authorList>
    </citation>
    <scope>NUCLEOTIDE SEQUENCE [LARGE SCALE GENOMIC DNA]</scope>
    <source>
        <strain evidence="1 2">PY-08</strain>
    </source>
</reference>
<sequence length="16" mass="1944">MFNHRPLAIIGWGRYL</sequence>
<dbReference type="EMBL" id="AKRT01000347">
    <property type="protein sequence ID" value="EIR16910.1"/>
    <property type="molecule type" value="Genomic_DNA"/>
</dbReference>
<evidence type="ECO:0000313" key="2">
    <source>
        <dbReference type="Proteomes" id="UP000003231"/>
    </source>
</evidence>
<organism evidence="1 2">
    <name type="scientific">Yersinia pestis PY-08</name>
    <dbReference type="NCBI Taxonomy" id="992134"/>
    <lineage>
        <taxon>Bacteria</taxon>
        <taxon>Pseudomonadati</taxon>
        <taxon>Pseudomonadota</taxon>
        <taxon>Gammaproteobacteria</taxon>
        <taxon>Enterobacterales</taxon>
        <taxon>Yersiniaceae</taxon>
        <taxon>Yersinia</taxon>
    </lineage>
</organism>
<accession>A0AB72ZIC9</accession>
<protein>
    <submittedName>
        <fullName evidence="1">Uncharacterized protein</fullName>
    </submittedName>
</protein>
<comment type="caution">
    <text evidence="1">The sequence shown here is derived from an EMBL/GenBank/DDBJ whole genome shotgun (WGS) entry which is preliminary data.</text>
</comment>
<gene>
    <name evidence="1" type="ORF">YPPY08_3010</name>
</gene>
<evidence type="ECO:0000313" key="1">
    <source>
        <dbReference type="EMBL" id="EIR16910.1"/>
    </source>
</evidence>
<feature type="non-terminal residue" evidence="1">
    <location>
        <position position="16"/>
    </location>
</feature>